<gene>
    <name evidence="1" type="ORF">LIER_39989</name>
</gene>
<evidence type="ECO:0000313" key="1">
    <source>
        <dbReference type="EMBL" id="GAA0165472.1"/>
    </source>
</evidence>
<sequence>MDANLRCLGFFCRTLYYHKGVATFRKCEEELGNPRRGEHDLGNVSLKNRMRFLEEKIGVQPSPFIILLEQNRKKNKVSGDCEVHNKKFEVA</sequence>
<protein>
    <submittedName>
        <fullName evidence="1">Uncharacterized protein</fullName>
    </submittedName>
</protein>
<proteinExistence type="predicted"/>
<dbReference type="AlphaFoldDB" id="A0AAV3QN51"/>
<dbReference type="Proteomes" id="UP001454036">
    <property type="component" value="Unassembled WGS sequence"/>
</dbReference>
<keyword evidence="2" id="KW-1185">Reference proteome</keyword>
<reference evidence="1 2" key="1">
    <citation type="submission" date="2024-01" db="EMBL/GenBank/DDBJ databases">
        <title>The complete chloroplast genome sequence of Lithospermum erythrorhizon: insights into the phylogenetic relationship among Boraginaceae species and the maternal lineages of purple gromwells.</title>
        <authorList>
            <person name="Okada T."/>
            <person name="Watanabe K."/>
        </authorList>
    </citation>
    <scope>NUCLEOTIDE SEQUENCE [LARGE SCALE GENOMIC DNA]</scope>
</reference>
<comment type="caution">
    <text evidence="1">The sequence shown here is derived from an EMBL/GenBank/DDBJ whole genome shotgun (WGS) entry which is preliminary data.</text>
</comment>
<accession>A0AAV3QN51</accession>
<name>A0AAV3QN51_LITER</name>
<evidence type="ECO:0000313" key="2">
    <source>
        <dbReference type="Proteomes" id="UP001454036"/>
    </source>
</evidence>
<dbReference type="EMBL" id="BAABME010022303">
    <property type="protein sequence ID" value="GAA0165472.1"/>
    <property type="molecule type" value="Genomic_DNA"/>
</dbReference>
<organism evidence="1 2">
    <name type="scientific">Lithospermum erythrorhizon</name>
    <name type="common">Purple gromwell</name>
    <name type="synonym">Lithospermum officinale var. erythrorhizon</name>
    <dbReference type="NCBI Taxonomy" id="34254"/>
    <lineage>
        <taxon>Eukaryota</taxon>
        <taxon>Viridiplantae</taxon>
        <taxon>Streptophyta</taxon>
        <taxon>Embryophyta</taxon>
        <taxon>Tracheophyta</taxon>
        <taxon>Spermatophyta</taxon>
        <taxon>Magnoliopsida</taxon>
        <taxon>eudicotyledons</taxon>
        <taxon>Gunneridae</taxon>
        <taxon>Pentapetalae</taxon>
        <taxon>asterids</taxon>
        <taxon>lamiids</taxon>
        <taxon>Boraginales</taxon>
        <taxon>Boraginaceae</taxon>
        <taxon>Boraginoideae</taxon>
        <taxon>Lithospermeae</taxon>
        <taxon>Lithospermum</taxon>
    </lineage>
</organism>